<proteinExistence type="predicted"/>
<dbReference type="EMBL" id="LR131271">
    <property type="protein sequence ID" value="VDR27601.1"/>
    <property type="molecule type" value="Genomic_DNA"/>
</dbReference>
<protein>
    <submittedName>
        <fullName evidence="1">Uncharacterized protein</fullName>
    </submittedName>
</protein>
<organism evidence="1 2">
    <name type="scientific">Raoultella terrigena</name>
    <name type="common">Klebsiella terrigena</name>
    <dbReference type="NCBI Taxonomy" id="577"/>
    <lineage>
        <taxon>Bacteria</taxon>
        <taxon>Pseudomonadati</taxon>
        <taxon>Pseudomonadota</taxon>
        <taxon>Gammaproteobacteria</taxon>
        <taxon>Enterobacterales</taxon>
        <taxon>Enterobacteriaceae</taxon>
        <taxon>Klebsiella/Raoultella group</taxon>
        <taxon>Raoultella</taxon>
    </lineage>
</organism>
<evidence type="ECO:0000313" key="1">
    <source>
        <dbReference type="EMBL" id="VDR27601.1"/>
    </source>
</evidence>
<evidence type="ECO:0000313" key="2">
    <source>
        <dbReference type="Proteomes" id="UP000274346"/>
    </source>
</evidence>
<dbReference type="AlphaFoldDB" id="A0A3P8KLN4"/>
<dbReference type="KEGG" id="rtg:NCTC13098_03972"/>
<dbReference type="Proteomes" id="UP000274346">
    <property type="component" value="Chromosome"/>
</dbReference>
<sequence length="36" mass="4034">MSIIKTPELIIRPFMEKDAAALFDYLSSPLAPCFFG</sequence>
<reference evidence="1 2" key="1">
    <citation type="submission" date="2018-12" db="EMBL/GenBank/DDBJ databases">
        <authorList>
            <consortium name="Pathogen Informatics"/>
        </authorList>
    </citation>
    <scope>NUCLEOTIDE SEQUENCE [LARGE SCALE GENOMIC DNA]</scope>
    <source>
        <strain evidence="1 2">NCTC13098</strain>
    </source>
</reference>
<gene>
    <name evidence="1" type="ORF">NCTC13098_03972</name>
</gene>
<accession>A0A3P8KLN4</accession>
<name>A0A3P8KLN4_RAOTE</name>